<dbReference type="GO" id="GO:0008081">
    <property type="term" value="F:phosphoric diester hydrolase activity"/>
    <property type="evidence" value="ECO:0007669"/>
    <property type="project" value="InterPro"/>
</dbReference>
<dbReference type="GO" id="GO:0006629">
    <property type="term" value="P:lipid metabolic process"/>
    <property type="evidence" value="ECO:0007669"/>
    <property type="project" value="InterPro"/>
</dbReference>
<evidence type="ECO:0000259" key="1">
    <source>
        <dbReference type="PROSITE" id="PS51704"/>
    </source>
</evidence>
<name>A0A2J6WFL3_9BACT</name>
<comment type="caution">
    <text evidence="2">The sequence shown here is derived from an EMBL/GenBank/DDBJ whole genome shotgun (WGS) entry which is preliminary data.</text>
</comment>
<dbReference type="SUPFAM" id="SSF51695">
    <property type="entry name" value="PLC-like phosphodiesterases"/>
    <property type="match status" value="1"/>
</dbReference>
<dbReference type="Proteomes" id="UP000237040">
    <property type="component" value="Unassembled WGS sequence"/>
</dbReference>
<dbReference type="PANTHER" id="PTHR46211:SF1">
    <property type="entry name" value="GLYCEROPHOSPHODIESTER PHOSPHODIESTERASE, CYTOPLASMIC"/>
    <property type="match status" value="1"/>
</dbReference>
<dbReference type="RefSeq" id="WP_424587066.1">
    <property type="nucleotide sequence ID" value="NZ_JBNAUB010000042.1"/>
</dbReference>
<accession>A0A2J6WFL3</accession>
<evidence type="ECO:0000313" key="3">
    <source>
        <dbReference type="Proteomes" id="UP000237040"/>
    </source>
</evidence>
<dbReference type="PANTHER" id="PTHR46211">
    <property type="entry name" value="GLYCEROPHOSPHORYL DIESTER PHOSPHODIESTERASE"/>
    <property type="match status" value="1"/>
</dbReference>
<sequence length="222" mass="25485">MKVLGHRGCKYEVENTIRSFERAFELGADGIELDTQSTSDGVIVVSHDENLKRVFGVDFKIQEHTLFELEGITKDGEKVPTLESVLEIARSKNKIVDVELKNPKDLEAVSKIVQSFNYDGFFISSFYHSAMLEGKKRFPKIQFAFLYAHVPTDISLYAKEIDLLKPEVEFVIPEYKNYASITIPWTVNEKEDFEKLLALNIFAVISDYPDKILAFIRERQAH</sequence>
<reference evidence="2 3" key="1">
    <citation type="submission" date="2018-01" db="EMBL/GenBank/DDBJ databases">
        <title>Metagenomic assembled genomes from two thermal pools in the Uzon Caldera, Kamchatka, Russia.</title>
        <authorList>
            <person name="Wilkins L."/>
            <person name="Ettinger C."/>
        </authorList>
    </citation>
    <scope>NUCLEOTIDE SEQUENCE [LARGE SCALE GENOMIC DNA]</scope>
    <source>
        <strain evidence="2">ZAV-07</strain>
    </source>
</reference>
<gene>
    <name evidence="2" type="ORF">C0189_01010</name>
</gene>
<organism evidence="2 3">
    <name type="scientific">Caldisericum exile</name>
    <dbReference type="NCBI Taxonomy" id="693075"/>
    <lineage>
        <taxon>Bacteria</taxon>
        <taxon>Pseudomonadati</taxon>
        <taxon>Caldisericota/Cryosericota group</taxon>
        <taxon>Caldisericota</taxon>
        <taxon>Caldisericia</taxon>
        <taxon>Caldisericales</taxon>
        <taxon>Caldisericaceae</taxon>
        <taxon>Caldisericum</taxon>
    </lineage>
</organism>
<proteinExistence type="predicted"/>
<dbReference type="Gene3D" id="3.20.20.190">
    <property type="entry name" value="Phosphatidylinositol (PI) phosphodiesterase"/>
    <property type="match status" value="1"/>
</dbReference>
<dbReference type="InterPro" id="IPR017946">
    <property type="entry name" value="PLC-like_Pdiesterase_TIM-brl"/>
</dbReference>
<evidence type="ECO:0000313" key="2">
    <source>
        <dbReference type="EMBL" id="PMP68545.1"/>
    </source>
</evidence>
<protein>
    <recommendedName>
        <fullName evidence="1">GP-PDE domain-containing protein</fullName>
    </recommendedName>
</protein>
<dbReference type="EMBL" id="PNIL01000016">
    <property type="protein sequence ID" value="PMP68545.1"/>
    <property type="molecule type" value="Genomic_DNA"/>
</dbReference>
<dbReference type="AlphaFoldDB" id="A0A2J6WFL3"/>
<feature type="domain" description="GP-PDE" evidence="1">
    <location>
        <begin position="1"/>
        <end position="216"/>
    </location>
</feature>
<dbReference type="InterPro" id="IPR030395">
    <property type="entry name" value="GP_PDE_dom"/>
</dbReference>
<dbReference type="PROSITE" id="PS51704">
    <property type="entry name" value="GP_PDE"/>
    <property type="match status" value="1"/>
</dbReference>
<dbReference type="Pfam" id="PF03009">
    <property type="entry name" value="GDPD"/>
    <property type="match status" value="1"/>
</dbReference>